<dbReference type="Gene3D" id="3.40.50.300">
    <property type="entry name" value="P-loop containing nucleotide triphosphate hydrolases"/>
    <property type="match status" value="2"/>
</dbReference>
<sequence>MMLQLVGRCVRGVSPALIHHASRMAGGQGSAALAFALQRTHRAASSVALDSTHVGLNEEQLDVLEMCRSFAYREMLPYMQDWDEKEEFPVETLRQLAGLGLGAIYASSEYGGSGMSRMDASLIFEALSHGCTSTTAYLSIHNMCAWMIDKFGTEEQRSTFVPALASMEQMGSYCLTEPGSGSDAAALRTTAKKDGDDYILNGSKAFISGGGDTDVYLIMARTGEPGPKGISCFIVNRDDGLTFGAKERKLGWNSQPTRMVIMEDVRVPASSVLGGEEGVGRGFNIAMDGINGGRINIASCSVGGAQASLLQTVEYMNERKQFGSKISDFQALQFRLADYAAELSASRQVVRLAARELDAKSSFTTNPCPAQISTFRSQHERRLLRKAVIKRRVEYDIMLTTYSVCISSSDDRAFLRRFKFESVIFDEGHMLKNMKSQRYTHLMKVRGKRRILLTGTPLQNNLLELISLLGFIMPQIFSENIDVLARMFKKKVDEQESFSTSLISKAKRIMMPFVLRRVKDQVLKQLPEKKTEVIECEMTPFQHKEYKSLMDAFKRRAERSEDDDLLPGDDDGQDSASLLNNCFMQLRKMANHPLLHRCRYDNDKLRNMSSLILKDPKYRDCDPNIVFEDMEVMTDFELHNLCCTSPPLHPFKLDEDDMMQSGKFAVLKDLLHKRSEQGDRVLLFSQFTTMLNILERFLTSLGISFLRIDGSTPVEERQDLIDKFTNDKSIFCFLLSTKAGGLGINLTAANVVILHDIDFNPYNDKQAEDRCHRVGQTKPVHVIRLISKDSVEEVMLKRADLKLQLEKDMTQSTLDSTAGVRALMVSYLKEAK</sequence>
<proteinExistence type="inferred from homology"/>
<dbReference type="GO" id="GO:0005739">
    <property type="term" value="C:mitochondrion"/>
    <property type="evidence" value="ECO:0007669"/>
    <property type="project" value="TreeGrafter"/>
</dbReference>
<keyword evidence="6" id="KW-0560">Oxidoreductase</keyword>
<dbReference type="SUPFAM" id="SSF52540">
    <property type="entry name" value="P-loop containing nucleoside triphosphate hydrolases"/>
    <property type="match status" value="2"/>
</dbReference>
<dbReference type="InterPro" id="IPR014001">
    <property type="entry name" value="Helicase_ATP-bd"/>
</dbReference>
<dbReference type="OrthoDB" id="10254877at2759"/>
<comment type="cofactor">
    <cofactor evidence="1">
        <name>FAD</name>
        <dbReference type="ChEBI" id="CHEBI:57692"/>
    </cofactor>
</comment>
<dbReference type="eggNOG" id="KOG0389">
    <property type="taxonomic scope" value="Eukaryota"/>
</dbReference>
<dbReference type="InterPro" id="IPR027417">
    <property type="entry name" value="P-loop_NTPase"/>
</dbReference>
<dbReference type="GO" id="GO:0016787">
    <property type="term" value="F:hydrolase activity"/>
    <property type="evidence" value="ECO:0007669"/>
    <property type="project" value="UniProtKB-KW"/>
</dbReference>
<dbReference type="PROSITE" id="PS51194">
    <property type="entry name" value="HELICASE_CTER"/>
    <property type="match status" value="1"/>
</dbReference>
<keyword evidence="5" id="KW-0274">FAD</keyword>
<dbReference type="Proteomes" id="UP000007799">
    <property type="component" value="Unassembled WGS sequence"/>
</dbReference>
<accession>F2TZU4</accession>
<dbReference type="InterPro" id="IPR013786">
    <property type="entry name" value="AcylCoA_DH/ox_N"/>
</dbReference>
<dbReference type="SMART" id="SM00490">
    <property type="entry name" value="HELICc"/>
    <property type="match status" value="1"/>
</dbReference>
<dbReference type="KEGG" id="sre:PTSG_01262"/>
<dbReference type="InterPro" id="IPR037069">
    <property type="entry name" value="AcylCoA_DH/ox_N_sf"/>
</dbReference>
<dbReference type="InterPro" id="IPR049730">
    <property type="entry name" value="SNF2/RAD54-like_C"/>
</dbReference>
<dbReference type="InParanoid" id="F2TZU4"/>
<evidence type="ECO:0000256" key="2">
    <source>
        <dbReference type="ARBA" id="ARBA00009347"/>
    </source>
</evidence>
<evidence type="ECO:0000313" key="10">
    <source>
        <dbReference type="Proteomes" id="UP000007799"/>
    </source>
</evidence>
<comment type="similarity">
    <text evidence="2">Belongs to the acyl-CoA dehydrogenase family.</text>
</comment>
<dbReference type="InterPro" id="IPR038718">
    <property type="entry name" value="SNF2-like_sf"/>
</dbReference>
<dbReference type="GeneID" id="16077828"/>
<dbReference type="GO" id="GO:0003995">
    <property type="term" value="F:acyl-CoA dehydrogenase activity"/>
    <property type="evidence" value="ECO:0007669"/>
    <property type="project" value="InterPro"/>
</dbReference>
<dbReference type="PANTHER" id="PTHR43831:SF1">
    <property type="entry name" value="ISOBUTYRYL-COA DEHYDROGENASE, MITOCHONDRIAL"/>
    <property type="match status" value="1"/>
</dbReference>
<dbReference type="GO" id="GO:0005524">
    <property type="term" value="F:ATP binding"/>
    <property type="evidence" value="ECO:0007669"/>
    <property type="project" value="InterPro"/>
</dbReference>
<evidence type="ECO:0000256" key="6">
    <source>
        <dbReference type="ARBA" id="ARBA00023002"/>
    </source>
</evidence>
<dbReference type="Pfam" id="PF00176">
    <property type="entry name" value="SNF2-rel_dom"/>
    <property type="match status" value="1"/>
</dbReference>
<dbReference type="Gene3D" id="3.40.50.10810">
    <property type="entry name" value="Tandem AAA-ATPase domain"/>
    <property type="match status" value="1"/>
</dbReference>
<dbReference type="InterPro" id="IPR000330">
    <property type="entry name" value="SNF2_N"/>
</dbReference>
<dbReference type="Gene3D" id="2.40.110.10">
    <property type="entry name" value="Butyryl-CoA Dehydrogenase, subunit A, domain 2"/>
    <property type="match status" value="1"/>
</dbReference>
<dbReference type="InterPro" id="IPR006089">
    <property type="entry name" value="Acyl-CoA_DH_CS"/>
</dbReference>
<dbReference type="PANTHER" id="PTHR43831">
    <property type="entry name" value="ISOBUTYRYL-COA DEHYDROGENASE"/>
    <property type="match status" value="1"/>
</dbReference>
<dbReference type="InterPro" id="IPR046373">
    <property type="entry name" value="Acyl-CoA_Oxase/DH_mid-dom_sf"/>
</dbReference>
<keyword evidence="4" id="KW-0378">Hydrolase</keyword>
<dbReference type="InterPro" id="IPR006091">
    <property type="entry name" value="Acyl-CoA_Oxase/DH_mid-dom"/>
</dbReference>
<name>F2TZU4_SALR5</name>
<dbReference type="CDD" id="cd18793">
    <property type="entry name" value="SF2_C_SNF"/>
    <property type="match status" value="1"/>
</dbReference>
<evidence type="ECO:0000256" key="5">
    <source>
        <dbReference type="ARBA" id="ARBA00022827"/>
    </source>
</evidence>
<dbReference type="RefSeq" id="XP_004997233.1">
    <property type="nucleotide sequence ID" value="XM_004997176.1"/>
</dbReference>
<dbReference type="Pfam" id="PF00271">
    <property type="entry name" value="Helicase_C"/>
    <property type="match status" value="1"/>
</dbReference>
<dbReference type="EMBL" id="GL832958">
    <property type="protein sequence ID" value="EGD80672.1"/>
    <property type="molecule type" value="Genomic_DNA"/>
</dbReference>
<dbReference type="Gene3D" id="1.10.540.10">
    <property type="entry name" value="Acyl-CoA dehydrogenase/oxidase, N-terminal domain"/>
    <property type="match status" value="1"/>
</dbReference>
<dbReference type="Pfam" id="PF02771">
    <property type="entry name" value="Acyl-CoA_dh_N"/>
    <property type="match status" value="1"/>
</dbReference>
<dbReference type="InterPro" id="IPR052547">
    <property type="entry name" value="Mito_Isobutyryl-CoADH"/>
</dbReference>
<dbReference type="PROSITE" id="PS51192">
    <property type="entry name" value="HELICASE_ATP_BIND_1"/>
    <property type="match status" value="1"/>
</dbReference>
<dbReference type="FunFam" id="2.40.110.10:FF:000001">
    <property type="entry name" value="Acyl-CoA dehydrogenase, mitochondrial"/>
    <property type="match status" value="1"/>
</dbReference>
<dbReference type="PROSITE" id="PS00072">
    <property type="entry name" value="ACYL_COA_DH_1"/>
    <property type="match status" value="1"/>
</dbReference>
<evidence type="ECO:0000256" key="3">
    <source>
        <dbReference type="ARBA" id="ARBA00022630"/>
    </source>
</evidence>
<dbReference type="InterPro" id="IPR009075">
    <property type="entry name" value="AcylCo_DH/oxidase_C"/>
</dbReference>
<feature type="domain" description="Helicase ATP-binding" evidence="7">
    <location>
        <begin position="371"/>
        <end position="475"/>
    </location>
</feature>
<dbReference type="InterPro" id="IPR001650">
    <property type="entry name" value="Helicase_C-like"/>
</dbReference>
<evidence type="ECO:0000256" key="1">
    <source>
        <dbReference type="ARBA" id="ARBA00001974"/>
    </source>
</evidence>
<feature type="domain" description="Helicase C-terminal" evidence="8">
    <location>
        <begin position="666"/>
        <end position="821"/>
    </location>
</feature>
<dbReference type="InterPro" id="IPR009100">
    <property type="entry name" value="AcylCoA_DH/oxidase_NM_dom_sf"/>
</dbReference>
<reference evidence="9" key="1">
    <citation type="submission" date="2009-08" db="EMBL/GenBank/DDBJ databases">
        <title>Annotation of Salpingoeca rosetta.</title>
        <authorList>
            <consortium name="The Broad Institute Genome Sequencing Platform"/>
            <person name="Russ C."/>
            <person name="Cuomo C."/>
            <person name="Burger G."/>
            <person name="Gray M.W."/>
            <person name="Holland P.W.H."/>
            <person name="King N."/>
            <person name="Lang F.B.F."/>
            <person name="Roger A.J."/>
            <person name="Ruiz-Trillo I."/>
            <person name="Young S.K."/>
            <person name="Zeng Q."/>
            <person name="Gargeya S."/>
            <person name="Alvarado L."/>
            <person name="Berlin A."/>
            <person name="Chapman S.B."/>
            <person name="Chen Z."/>
            <person name="Freedman E."/>
            <person name="Gellesch M."/>
            <person name="Goldberg J."/>
            <person name="Griggs A."/>
            <person name="Gujja S."/>
            <person name="Heilman E."/>
            <person name="Heiman D."/>
            <person name="Howarth C."/>
            <person name="Mehta T."/>
            <person name="Neiman D."/>
            <person name="Pearson M."/>
            <person name="Roberts A."/>
            <person name="Saif S."/>
            <person name="Shea T."/>
            <person name="Shenoy N."/>
            <person name="Sisk P."/>
            <person name="Stolte C."/>
            <person name="Sykes S."/>
            <person name="White J."/>
            <person name="Yandava C."/>
            <person name="Haas B."/>
            <person name="Nusbaum C."/>
            <person name="Birren B."/>
        </authorList>
    </citation>
    <scope>NUCLEOTIDE SEQUENCE [LARGE SCALE GENOMIC DNA]</scope>
    <source>
        <strain evidence="9">ATCC 50818</strain>
    </source>
</reference>
<dbReference type="GO" id="GO:0050660">
    <property type="term" value="F:flavin adenine dinucleotide binding"/>
    <property type="evidence" value="ECO:0007669"/>
    <property type="project" value="InterPro"/>
</dbReference>
<keyword evidence="3" id="KW-0285">Flavoprotein</keyword>
<protein>
    <submittedName>
        <fullName evidence="9">Acyl-CoA dehydrogenase domain-containing protein</fullName>
    </submittedName>
</protein>
<dbReference type="STRING" id="946362.F2TZU4"/>
<evidence type="ECO:0000259" key="7">
    <source>
        <dbReference type="PROSITE" id="PS51192"/>
    </source>
</evidence>
<dbReference type="Pfam" id="PF02770">
    <property type="entry name" value="Acyl-CoA_dh_M"/>
    <property type="match status" value="1"/>
</dbReference>
<dbReference type="AlphaFoldDB" id="F2TZU4"/>
<dbReference type="InterPro" id="IPR036250">
    <property type="entry name" value="AcylCo_DH-like_C"/>
</dbReference>
<dbReference type="SUPFAM" id="SSF47203">
    <property type="entry name" value="Acyl-CoA dehydrogenase C-terminal domain-like"/>
    <property type="match status" value="1"/>
</dbReference>
<dbReference type="Pfam" id="PF00441">
    <property type="entry name" value="Acyl-CoA_dh_1"/>
    <property type="match status" value="1"/>
</dbReference>
<evidence type="ECO:0000256" key="4">
    <source>
        <dbReference type="ARBA" id="ARBA00022801"/>
    </source>
</evidence>
<gene>
    <name evidence="9" type="ORF">PTSG_01262</name>
</gene>
<keyword evidence="10" id="KW-1185">Reference proteome</keyword>
<evidence type="ECO:0000313" key="9">
    <source>
        <dbReference type="EMBL" id="EGD80672.1"/>
    </source>
</evidence>
<organism evidence="10">
    <name type="scientific">Salpingoeca rosetta (strain ATCC 50818 / BSB-021)</name>
    <dbReference type="NCBI Taxonomy" id="946362"/>
    <lineage>
        <taxon>Eukaryota</taxon>
        <taxon>Choanoflagellata</taxon>
        <taxon>Craspedida</taxon>
        <taxon>Salpingoecidae</taxon>
        <taxon>Salpingoeca</taxon>
    </lineage>
</organism>
<dbReference type="SUPFAM" id="SSF56645">
    <property type="entry name" value="Acyl-CoA dehydrogenase NM domain-like"/>
    <property type="match status" value="1"/>
</dbReference>
<dbReference type="eggNOG" id="KOG0140">
    <property type="taxonomic scope" value="Eukaryota"/>
</dbReference>
<evidence type="ECO:0000259" key="8">
    <source>
        <dbReference type="PROSITE" id="PS51194"/>
    </source>
</evidence>